<feature type="region of interest" description="Disordered" evidence="1">
    <location>
        <begin position="637"/>
        <end position="662"/>
    </location>
</feature>
<feature type="compositionally biased region" description="Low complexity" evidence="1">
    <location>
        <begin position="25"/>
        <end position="39"/>
    </location>
</feature>
<protein>
    <submittedName>
        <fullName evidence="2">Uncharacterized protein</fullName>
    </submittedName>
</protein>
<feature type="region of interest" description="Disordered" evidence="1">
    <location>
        <begin position="16"/>
        <end position="39"/>
    </location>
</feature>
<sequence>MIRKLKNILNHKENAQPAPYDIQTNSLANSNNNKNNPASPVSFIKKKIKSTKSWVKLPKSARIFQEIDGTYESVSSMEPANHEFESYTRVKKLENLDKVTKSPLLKHSTLNSKVENEFFYGDSLHSKIIEKLGKSSIETPANIPILCINSFNLNDPKWVQLKSKFSSCGLNVRLIELQKGVPVNAMFYLSNLDLIYVKTADDLEGYVPRDCCKPITCSNEINPKKITIPNKVGFRPLKSISSDTDTLNTNSNNYSDEKSNVNDSIKYHSLSIESEYDDLIESNNNNNEEENMRPTKIKSNLPSYHFDNNNSNFSVLNPDYSLCKYRDSGYRSEIENNITNFSSNYKILDENFDNFDTKTSKCLLSMQSRSRLPISIKSNLNLTLMDDQNFLPCDMQNDFCYDHKNSFLNQANFRMSARQPRYKKNEFKRSNIRRSLDSYLTSQNDTGRLPAAFYAVSIDLDDENKEKNLEINSSDLMYYPDLDLNKIELDSLNDISMQKSQQQDKIWTIILKHDARNFQEISVSPGMLVLVIKEFNEMLYVKLIGYENSSLKLSQQYGMIPKNCAVDLQEIIYRSNKNLNMFDQQQIHNNNNNNNNNNRRKSQITALLYEAFELILDNKSKLLDKLNNQEIPNSNNNNLLLVGGRRGPGRATRNRGRGRTCRGRGRGRGVVIQAEDQLIQEISDEHGSELCLLIENFVAYFVDTWFERVFEYEINMKINMKSFNIFKS</sequence>
<accession>A0A813NUC2</accession>
<dbReference type="OrthoDB" id="10034678at2759"/>
<name>A0A813NUC2_9BILA</name>
<dbReference type="AlphaFoldDB" id="A0A813NUC2"/>
<evidence type="ECO:0000313" key="2">
    <source>
        <dbReference type="EMBL" id="CAF0740674.1"/>
    </source>
</evidence>
<feature type="compositionally biased region" description="Basic residues" evidence="1">
    <location>
        <begin position="652"/>
        <end position="662"/>
    </location>
</feature>
<evidence type="ECO:0000256" key="1">
    <source>
        <dbReference type="SAM" id="MobiDB-lite"/>
    </source>
</evidence>
<dbReference type="EMBL" id="CAJNOC010000295">
    <property type="protein sequence ID" value="CAF0740674.1"/>
    <property type="molecule type" value="Genomic_DNA"/>
</dbReference>
<organism evidence="2 3">
    <name type="scientific">Brachionus calyciflorus</name>
    <dbReference type="NCBI Taxonomy" id="104777"/>
    <lineage>
        <taxon>Eukaryota</taxon>
        <taxon>Metazoa</taxon>
        <taxon>Spiralia</taxon>
        <taxon>Gnathifera</taxon>
        <taxon>Rotifera</taxon>
        <taxon>Eurotatoria</taxon>
        <taxon>Monogononta</taxon>
        <taxon>Pseudotrocha</taxon>
        <taxon>Ploima</taxon>
        <taxon>Brachionidae</taxon>
        <taxon>Brachionus</taxon>
    </lineage>
</organism>
<reference evidence="2" key="1">
    <citation type="submission" date="2021-02" db="EMBL/GenBank/DDBJ databases">
        <authorList>
            <person name="Nowell W R."/>
        </authorList>
    </citation>
    <scope>NUCLEOTIDE SEQUENCE</scope>
    <source>
        <strain evidence="2">Ploen Becks lab</strain>
    </source>
</reference>
<comment type="caution">
    <text evidence="2">The sequence shown here is derived from an EMBL/GenBank/DDBJ whole genome shotgun (WGS) entry which is preliminary data.</text>
</comment>
<gene>
    <name evidence="2" type="ORF">OXX778_LOCUS3375</name>
</gene>
<keyword evidence="3" id="KW-1185">Reference proteome</keyword>
<evidence type="ECO:0000313" key="3">
    <source>
        <dbReference type="Proteomes" id="UP000663879"/>
    </source>
</evidence>
<proteinExistence type="predicted"/>
<dbReference type="Proteomes" id="UP000663879">
    <property type="component" value="Unassembled WGS sequence"/>
</dbReference>